<evidence type="ECO:0000313" key="3">
    <source>
        <dbReference type="Proteomes" id="UP000285740"/>
    </source>
</evidence>
<dbReference type="Proteomes" id="UP000285740">
    <property type="component" value="Unassembled WGS sequence"/>
</dbReference>
<dbReference type="EMBL" id="QSFV01000002">
    <property type="protein sequence ID" value="RHA81878.1"/>
    <property type="molecule type" value="Genomic_DNA"/>
</dbReference>
<dbReference type="InterPro" id="IPR006528">
    <property type="entry name" value="Phage_head_morphogenesis_dom"/>
</dbReference>
<gene>
    <name evidence="2" type="ORF">DW918_01330</name>
</gene>
<dbReference type="AlphaFoldDB" id="A0A413TA43"/>
<protein>
    <recommendedName>
        <fullName evidence="1">Phage head morphogenesis domain-containing protein</fullName>
    </recommendedName>
</protein>
<organism evidence="2 3">
    <name type="scientific">Eubacterium ventriosum</name>
    <dbReference type="NCBI Taxonomy" id="39496"/>
    <lineage>
        <taxon>Bacteria</taxon>
        <taxon>Bacillati</taxon>
        <taxon>Bacillota</taxon>
        <taxon>Clostridia</taxon>
        <taxon>Eubacteriales</taxon>
        <taxon>Eubacteriaceae</taxon>
        <taxon>Eubacterium</taxon>
    </lineage>
</organism>
<evidence type="ECO:0000259" key="1">
    <source>
        <dbReference type="Pfam" id="PF04233"/>
    </source>
</evidence>
<dbReference type="NCBIfam" id="TIGR01641">
    <property type="entry name" value="phageSPP1_gp7"/>
    <property type="match status" value="1"/>
</dbReference>
<sequence length="454" mass="52307">MLLLSPASFNASFHIVLICKAKSFNSIASFDTVPLLTLPSLLMIELQALIMFLTHSSILAFIFPNNPLSLLASSLIEFASVSINSHPLATSSFRATSSVMSSPSVFLSEFISSAISSSMFMPVDFIKASNKMNVSKANAGRLVMTESAYFSSAAQRECFKELDVERYEIVATLDGHISDICQEMDGKVFKMSKYEEQITAPPFHVNCRSCTAPYFDDEFTKGEQRATRDEDGNTYYVPDDITYKEWKNTLKNDRFYEAEKTSSRIENLQVKWNNVNNPEYKRKFSNITSSEEVNNKLYEKAMDILKHRNGTDYEDFYLIDMRSGEVKASQTKIEYMPNIEEELKHNRVWYNKEIKREIRNNPPKTFITIHNHSHNMTPSGGDFKGAFNNNYYAGINICYNGDIYYYKVGKKKFTEKMYDLTVAKYRNRGYNEIETYEATLNQFVKEYGIKWRKL</sequence>
<dbReference type="Pfam" id="PF04233">
    <property type="entry name" value="Phage_Mu_F"/>
    <property type="match status" value="1"/>
</dbReference>
<accession>A0A413TA43</accession>
<proteinExistence type="predicted"/>
<name>A0A413TA43_9FIRM</name>
<comment type="caution">
    <text evidence="2">The sequence shown here is derived from an EMBL/GenBank/DDBJ whole genome shotgun (WGS) entry which is preliminary data.</text>
</comment>
<feature type="domain" description="Phage head morphogenesis" evidence="1">
    <location>
        <begin position="129"/>
        <end position="209"/>
    </location>
</feature>
<evidence type="ECO:0000313" key="2">
    <source>
        <dbReference type="EMBL" id="RHA81878.1"/>
    </source>
</evidence>
<reference evidence="2 3" key="1">
    <citation type="submission" date="2018-08" db="EMBL/GenBank/DDBJ databases">
        <title>A genome reference for cultivated species of the human gut microbiota.</title>
        <authorList>
            <person name="Zou Y."/>
            <person name="Xue W."/>
            <person name="Luo G."/>
        </authorList>
    </citation>
    <scope>NUCLEOTIDE SEQUENCE [LARGE SCALE GENOMIC DNA]</scope>
    <source>
        <strain evidence="2 3">AM42-30</strain>
    </source>
</reference>